<keyword evidence="4" id="KW-1185">Reference proteome</keyword>
<name>A0A812Y8W6_SYMPI</name>
<protein>
    <submittedName>
        <fullName evidence="3">Uncharacterized protein</fullName>
    </submittedName>
</protein>
<reference evidence="3" key="1">
    <citation type="submission" date="2021-02" db="EMBL/GenBank/DDBJ databases">
        <authorList>
            <person name="Dougan E. K."/>
            <person name="Rhodes N."/>
            <person name="Thang M."/>
            <person name="Chan C."/>
        </authorList>
    </citation>
    <scope>NUCLEOTIDE SEQUENCE</scope>
</reference>
<evidence type="ECO:0000313" key="3">
    <source>
        <dbReference type="EMBL" id="CAE7765488.1"/>
    </source>
</evidence>
<evidence type="ECO:0000313" key="4">
    <source>
        <dbReference type="Proteomes" id="UP000649617"/>
    </source>
</evidence>
<keyword evidence="1" id="KW-0472">Membrane</keyword>
<dbReference type="SUPFAM" id="SSF56655">
    <property type="entry name" value="Carbohydrate phosphatase"/>
    <property type="match status" value="1"/>
</dbReference>
<dbReference type="Proteomes" id="UP000649617">
    <property type="component" value="Unassembled WGS sequence"/>
</dbReference>
<organism evidence="3 4">
    <name type="scientific">Symbiodinium pilosum</name>
    <name type="common">Dinoflagellate</name>
    <dbReference type="NCBI Taxonomy" id="2952"/>
    <lineage>
        <taxon>Eukaryota</taxon>
        <taxon>Sar</taxon>
        <taxon>Alveolata</taxon>
        <taxon>Dinophyceae</taxon>
        <taxon>Suessiales</taxon>
        <taxon>Symbiodiniaceae</taxon>
        <taxon>Symbiodinium</taxon>
    </lineage>
</organism>
<evidence type="ECO:0000256" key="2">
    <source>
        <dbReference type="SAM" id="SignalP"/>
    </source>
</evidence>
<sequence>MSRAKAVVGAAVLASPLAFIAPSGAPQAAPRAIPSAASATTTAGAKFDTAGAALVATAGLAAACRRGSRQQRRADDAYGASHTSFYTDAVAKDKYDTLEEVLGDKLKDEKLKGMVNELLDACVKITEALRVNLVTVNDASNAFGDRQLTVDVIADNLLWDLA</sequence>
<dbReference type="EMBL" id="CAJNIZ010047284">
    <property type="protein sequence ID" value="CAE7765488.1"/>
    <property type="molecule type" value="Genomic_DNA"/>
</dbReference>
<keyword evidence="1" id="KW-1133">Transmembrane helix</keyword>
<proteinExistence type="predicted"/>
<feature type="transmembrane region" description="Helical" evidence="1">
    <location>
        <begin position="49"/>
        <end position="64"/>
    </location>
</feature>
<keyword evidence="1" id="KW-0812">Transmembrane</keyword>
<feature type="chain" id="PRO_5032493918" evidence="2">
    <location>
        <begin position="26"/>
        <end position="162"/>
    </location>
</feature>
<feature type="non-terminal residue" evidence="3">
    <location>
        <position position="162"/>
    </location>
</feature>
<gene>
    <name evidence="3" type="ORF">SPIL2461_LOCUS22437</name>
</gene>
<dbReference type="AlphaFoldDB" id="A0A812Y8W6"/>
<dbReference type="Gene3D" id="3.30.540.10">
    <property type="entry name" value="Fructose-1,6-Bisphosphatase, subunit A, domain 1"/>
    <property type="match status" value="1"/>
</dbReference>
<feature type="signal peptide" evidence="2">
    <location>
        <begin position="1"/>
        <end position="25"/>
    </location>
</feature>
<evidence type="ECO:0000256" key="1">
    <source>
        <dbReference type="SAM" id="Phobius"/>
    </source>
</evidence>
<accession>A0A812Y8W6</accession>
<keyword evidence="2" id="KW-0732">Signal</keyword>
<comment type="caution">
    <text evidence="3">The sequence shown here is derived from an EMBL/GenBank/DDBJ whole genome shotgun (WGS) entry which is preliminary data.</text>
</comment>